<dbReference type="GO" id="GO:0005975">
    <property type="term" value="P:carbohydrate metabolic process"/>
    <property type="evidence" value="ECO:0007669"/>
    <property type="project" value="UniProtKB-ARBA"/>
</dbReference>
<keyword evidence="1" id="KW-0732">Signal</keyword>
<evidence type="ECO:0008006" key="4">
    <source>
        <dbReference type="Google" id="ProtNLM"/>
    </source>
</evidence>
<evidence type="ECO:0000256" key="1">
    <source>
        <dbReference type="SAM" id="SignalP"/>
    </source>
</evidence>
<reference evidence="2 3" key="1">
    <citation type="submission" date="2019-06" db="EMBL/GenBank/DDBJ databases">
        <title>Sequencing the genomes of 1000 actinobacteria strains.</title>
        <authorList>
            <person name="Klenk H.-P."/>
        </authorList>
    </citation>
    <scope>NUCLEOTIDE SEQUENCE [LARGE SCALE GENOMIC DNA]</scope>
    <source>
        <strain evidence="2 3">DSM 21776</strain>
    </source>
</reference>
<dbReference type="InterPro" id="IPR013783">
    <property type="entry name" value="Ig-like_fold"/>
</dbReference>
<name>A0A543PXI9_9MICO</name>
<evidence type="ECO:0000313" key="3">
    <source>
        <dbReference type="Proteomes" id="UP000320085"/>
    </source>
</evidence>
<comment type="caution">
    <text evidence="2">The sequence shown here is derived from an EMBL/GenBank/DDBJ whole genome shotgun (WGS) entry which is preliminary data.</text>
</comment>
<dbReference type="Gene3D" id="2.60.40.10">
    <property type="entry name" value="Immunoglobulins"/>
    <property type="match status" value="1"/>
</dbReference>
<feature type="signal peptide" evidence="1">
    <location>
        <begin position="1"/>
        <end position="42"/>
    </location>
</feature>
<feature type="chain" id="PRO_5021847629" description="Ig-like domain-containing protein" evidence="1">
    <location>
        <begin position="43"/>
        <end position="245"/>
    </location>
</feature>
<dbReference type="OrthoDB" id="8481600at2"/>
<organism evidence="2 3">
    <name type="scientific">Humibacillus xanthopallidus</name>
    <dbReference type="NCBI Taxonomy" id="412689"/>
    <lineage>
        <taxon>Bacteria</taxon>
        <taxon>Bacillati</taxon>
        <taxon>Actinomycetota</taxon>
        <taxon>Actinomycetes</taxon>
        <taxon>Micrococcales</taxon>
        <taxon>Intrasporangiaceae</taxon>
        <taxon>Humibacillus</taxon>
    </lineage>
</organism>
<dbReference type="EMBL" id="VFQF01000001">
    <property type="protein sequence ID" value="TQN48798.1"/>
    <property type="molecule type" value="Genomic_DNA"/>
</dbReference>
<proteinExistence type="predicted"/>
<gene>
    <name evidence="2" type="ORF">FHX52_1945</name>
</gene>
<accession>A0A543PXI9</accession>
<dbReference type="PROSITE" id="PS51318">
    <property type="entry name" value="TAT"/>
    <property type="match status" value="1"/>
</dbReference>
<dbReference type="AlphaFoldDB" id="A0A543PXI9"/>
<sequence length="245" mass="24490">MEHISETSETNERPSVARRRVLKAGAWSVPAVAIVGSTPAFAATGDAIAITSVVVSPQAVGALIPTRYINIGNAPTATVTVSGTATAGVQVYVKTGSYTSSNVTASGGTWSVVIPSSVVAGWSDGVHTFTATVASGNKPSVTATQTVIKDTVRPTVLATQATISTNNQTGTISGTKSEAGTVVVSVAGLTMGTYSYASATQWSVTWSGGSNQAYTGSVAVTDDAGNSGVADGFGWPKGATSPVAL</sequence>
<dbReference type="Proteomes" id="UP000320085">
    <property type="component" value="Unassembled WGS sequence"/>
</dbReference>
<dbReference type="InterPro" id="IPR006311">
    <property type="entry name" value="TAT_signal"/>
</dbReference>
<evidence type="ECO:0000313" key="2">
    <source>
        <dbReference type="EMBL" id="TQN48798.1"/>
    </source>
</evidence>
<protein>
    <recommendedName>
        <fullName evidence="4">Ig-like domain-containing protein</fullName>
    </recommendedName>
</protein>
<dbReference type="RefSeq" id="WP_141821685.1">
    <property type="nucleotide sequence ID" value="NZ_BAAAQC010000022.1"/>
</dbReference>